<comment type="caution">
    <text evidence="3">The sequence shown here is derived from an EMBL/GenBank/DDBJ whole genome shotgun (WGS) entry which is preliminary data.</text>
</comment>
<feature type="region of interest" description="Disordered" evidence="1">
    <location>
        <begin position="123"/>
        <end position="362"/>
    </location>
</feature>
<feature type="compositionally biased region" description="Basic and acidic residues" evidence="1">
    <location>
        <begin position="252"/>
        <end position="266"/>
    </location>
</feature>
<reference evidence="3" key="1">
    <citation type="submission" date="2021-05" db="EMBL/GenBank/DDBJ databases">
        <authorList>
            <person name="Khan N."/>
        </authorList>
    </citation>
    <scope>NUCLEOTIDE SEQUENCE</scope>
</reference>
<feature type="domain" description="Bacteriophage T5 Orf172 DNA-binding" evidence="2">
    <location>
        <begin position="398"/>
        <end position="488"/>
    </location>
</feature>
<feature type="compositionally biased region" description="Acidic residues" evidence="1">
    <location>
        <begin position="295"/>
        <end position="333"/>
    </location>
</feature>
<gene>
    <name evidence="3" type="ORF">FEQUK3_LOCUS10571</name>
</gene>
<feature type="compositionally biased region" description="Basic residues" evidence="1">
    <location>
        <begin position="544"/>
        <end position="555"/>
    </location>
</feature>
<organism evidence="3 4">
    <name type="scientific">Fusarium equiseti</name>
    <name type="common">Fusarium scirpi</name>
    <dbReference type="NCBI Taxonomy" id="61235"/>
    <lineage>
        <taxon>Eukaryota</taxon>
        <taxon>Fungi</taxon>
        <taxon>Dikarya</taxon>
        <taxon>Ascomycota</taxon>
        <taxon>Pezizomycotina</taxon>
        <taxon>Sordariomycetes</taxon>
        <taxon>Hypocreomycetidae</taxon>
        <taxon>Hypocreales</taxon>
        <taxon>Nectriaceae</taxon>
        <taxon>Fusarium</taxon>
        <taxon>Fusarium incarnatum-equiseti species complex</taxon>
    </lineage>
</organism>
<sequence length="561" mass="63901">MSPNHDSAEALSSLYAAFELAESGTRYCFTEDGDGEPCSGALPDTRRPRINILMQLLSLHELANKDPIVSLSVRRTITELASKLVCYRAPKGHAERFRRDGKVDKNNQEQLIDSLSSKFEEWQSKNANAGTSKSKRASNQDTCDSSQESSDQTDEDDVSSTRRQDKRQRPRLVREKPRDERELFQTPVRSRRSTSGGKRRGEESSKSLSGPYGSDDKFILSPESVASPDPDDIFTPLSAASTPCSLASTTEFESRRCSFRGSDRKRQNVSPTRGADVDSLTRDMRRKLNLVDLVSDGEYDPEEEYDSDEESDFDDFDEGDFDEESERDEEGESDDKSSSDAQSLDAESDEETTARSPFQPMKFSLKRKQHIRKILKHMAKPVEEDRRNPGWVYGFADPSAPGHIKIGYSKKSAERRIKEWTRKCGHKELNIEFKAKMPYAVQKMEGLIHLTLHMEREYAWCPSKKCKKEHNEWFEISHKEAWSVVGTWQKFSELMPYTESGDLDDVWSDIVARALRDGPCSSSSKEWLETELLTIISEQERVAKSGRRKSRKTKKGIFDDS</sequence>
<dbReference type="SMART" id="SM00974">
    <property type="entry name" value="T5orf172"/>
    <property type="match status" value="1"/>
</dbReference>
<proteinExistence type="predicted"/>
<accession>A0A8J2J1L9</accession>
<name>A0A8J2J1L9_FUSEQ</name>
<feature type="compositionally biased region" description="Low complexity" evidence="1">
    <location>
        <begin position="140"/>
        <end position="150"/>
    </location>
</feature>
<evidence type="ECO:0000313" key="3">
    <source>
        <dbReference type="EMBL" id="CAG7564827.1"/>
    </source>
</evidence>
<dbReference type="AlphaFoldDB" id="A0A8J2J1L9"/>
<evidence type="ECO:0000256" key="1">
    <source>
        <dbReference type="SAM" id="MobiDB-lite"/>
    </source>
</evidence>
<protein>
    <recommendedName>
        <fullName evidence="2">Bacteriophage T5 Orf172 DNA-binding domain-containing protein</fullName>
    </recommendedName>
</protein>
<dbReference type="InterPro" id="IPR053006">
    <property type="entry name" value="Meiosis_regulatory"/>
</dbReference>
<dbReference type="InterPro" id="IPR018306">
    <property type="entry name" value="Phage_T5_Orf172_DNA-bd"/>
</dbReference>
<dbReference type="EMBL" id="CAJSTJ010000173">
    <property type="protein sequence ID" value="CAG7564827.1"/>
    <property type="molecule type" value="Genomic_DNA"/>
</dbReference>
<feature type="compositionally biased region" description="Polar residues" evidence="1">
    <location>
        <begin position="238"/>
        <end position="251"/>
    </location>
</feature>
<dbReference type="Proteomes" id="UP000693738">
    <property type="component" value="Unassembled WGS sequence"/>
</dbReference>
<feature type="region of interest" description="Disordered" evidence="1">
    <location>
        <begin position="542"/>
        <end position="561"/>
    </location>
</feature>
<feature type="compositionally biased region" description="Basic and acidic residues" evidence="1">
    <location>
        <begin position="172"/>
        <end position="183"/>
    </location>
</feature>
<dbReference type="PANTHER" id="PTHR28094">
    <property type="entry name" value="MEIOTICALLY UP-REGULATED GENE 113 PROTEIN"/>
    <property type="match status" value="1"/>
</dbReference>
<dbReference type="Pfam" id="PF10544">
    <property type="entry name" value="T5orf172"/>
    <property type="match status" value="1"/>
</dbReference>
<dbReference type="PANTHER" id="PTHR28094:SF1">
    <property type="entry name" value="MEIOTICALLY UP-REGULATED GENE 113 PROTEIN"/>
    <property type="match status" value="1"/>
</dbReference>
<evidence type="ECO:0000259" key="2">
    <source>
        <dbReference type="SMART" id="SM00974"/>
    </source>
</evidence>
<evidence type="ECO:0000313" key="4">
    <source>
        <dbReference type="Proteomes" id="UP000693738"/>
    </source>
</evidence>